<gene>
    <name evidence="4" type="ORF">LCGC14_0891690</name>
</gene>
<dbReference type="CDD" id="cd06423">
    <property type="entry name" value="CESA_like"/>
    <property type="match status" value="1"/>
</dbReference>
<protein>
    <recommendedName>
        <fullName evidence="5">Glycosyltransferase 2-like domain-containing protein</fullName>
    </recommendedName>
</protein>
<evidence type="ECO:0008006" key="5">
    <source>
        <dbReference type="Google" id="ProtNLM"/>
    </source>
</evidence>
<organism evidence="4">
    <name type="scientific">marine sediment metagenome</name>
    <dbReference type="NCBI Taxonomy" id="412755"/>
    <lineage>
        <taxon>unclassified sequences</taxon>
        <taxon>metagenomes</taxon>
        <taxon>ecological metagenomes</taxon>
    </lineage>
</organism>
<proteinExistence type="predicted"/>
<keyword evidence="3" id="KW-0812">Transmembrane</keyword>
<dbReference type="AlphaFoldDB" id="A0A0F9S638"/>
<evidence type="ECO:0000313" key="4">
    <source>
        <dbReference type="EMBL" id="KKN24763.1"/>
    </source>
</evidence>
<dbReference type="PANTHER" id="PTHR43630">
    <property type="entry name" value="POLY-BETA-1,6-N-ACETYL-D-GLUCOSAMINE SYNTHASE"/>
    <property type="match status" value="1"/>
</dbReference>
<evidence type="ECO:0000256" key="1">
    <source>
        <dbReference type="ARBA" id="ARBA00022676"/>
    </source>
</evidence>
<keyword evidence="3" id="KW-1133">Transmembrane helix</keyword>
<dbReference type="PANTHER" id="PTHR43630:SF1">
    <property type="entry name" value="POLY-BETA-1,6-N-ACETYL-D-GLUCOSAMINE SYNTHASE"/>
    <property type="match status" value="1"/>
</dbReference>
<feature type="non-terminal residue" evidence="4">
    <location>
        <position position="1"/>
    </location>
</feature>
<reference evidence="4" key="1">
    <citation type="journal article" date="2015" name="Nature">
        <title>Complex archaea that bridge the gap between prokaryotes and eukaryotes.</title>
        <authorList>
            <person name="Spang A."/>
            <person name="Saw J.H."/>
            <person name="Jorgensen S.L."/>
            <person name="Zaremba-Niedzwiedzka K."/>
            <person name="Martijn J."/>
            <person name="Lind A.E."/>
            <person name="van Eijk R."/>
            <person name="Schleper C."/>
            <person name="Guy L."/>
            <person name="Ettema T.J."/>
        </authorList>
    </citation>
    <scope>NUCLEOTIDE SEQUENCE</scope>
</reference>
<evidence type="ECO:0000256" key="3">
    <source>
        <dbReference type="SAM" id="Phobius"/>
    </source>
</evidence>
<keyword evidence="2" id="KW-0808">Transferase</keyword>
<name>A0A0F9S638_9ZZZZ</name>
<accession>A0A0F9S638</accession>
<dbReference type="GO" id="GO:0016757">
    <property type="term" value="F:glycosyltransferase activity"/>
    <property type="evidence" value="ECO:0007669"/>
    <property type="project" value="UniProtKB-KW"/>
</dbReference>
<keyword evidence="3" id="KW-0472">Membrane</keyword>
<feature type="transmembrane region" description="Helical" evidence="3">
    <location>
        <begin position="306"/>
        <end position="328"/>
    </location>
</feature>
<dbReference type="EMBL" id="LAZR01002858">
    <property type="protein sequence ID" value="KKN24763.1"/>
    <property type="molecule type" value="Genomic_DNA"/>
</dbReference>
<sequence>TYWWFIFPLIGLIILLGFIIYYGIHFLASFGSGYQSKTKTPLYAKISILVASKNEKVLLERTVNSIVKSNYPKEKIQLIIITSGSTDDTTEFCQNFAKEHDTIDIEVLSENLSKKGKPPALNYGLKYVKNDIVVLYDSGCILEVDTLENLISPFQDKKKKINAVIGPVLVKNWKTNKLTKGILLDYATVSGGGMLFETKNRLGSSAYSFGRNFAVSTKYLQKYGGFNEDSLTEDLYLCVLLNLDGIKIHFSPKAKVYEYVPETWDILVKQRSRWLAGYVFDMPQLMAMKSEDKNGKSIIISRNMTMMLVANMDTWIPIIIGFAIYSLIIGEYYSLIWCLSCLFFQFGFLFNAVRKYGDKHYSILLYFLISGYIHLYMFLRQFRLPKEMSWEKTPMLFEKEEAEIKALSAT</sequence>
<comment type="caution">
    <text evidence="4">The sequence shown here is derived from an EMBL/GenBank/DDBJ whole genome shotgun (WGS) entry which is preliminary data.</text>
</comment>
<dbReference type="SUPFAM" id="SSF53448">
    <property type="entry name" value="Nucleotide-diphospho-sugar transferases"/>
    <property type="match status" value="1"/>
</dbReference>
<dbReference type="InterPro" id="IPR029044">
    <property type="entry name" value="Nucleotide-diphossugar_trans"/>
</dbReference>
<dbReference type="Gene3D" id="3.90.550.10">
    <property type="entry name" value="Spore Coat Polysaccharide Biosynthesis Protein SpsA, Chain A"/>
    <property type="match status" value="1"/>
</dbReference>
<feature type="transmembrane region" description="Helical" evidence="3">
    <location>
        <begin position="6"/>
        <end position="28"/>
    </location>
</feature>
<dbReference type="Pfam" id="PF13641">
    <property type="entry name" value="Glyco_tranf_2_3"/>
    <property type="match status" value="1"/>
</dbReference>
<evidence type="ECO:0000256" key="2">
    <source>
        <dbReference type="ARBA" id="ARBA00022679"/>
    </source>
</evidence>
<feature type="transmembrane region" description="Helical" evidence="3">
    <location>
        <begin position="334"/>
        <end position="353"/>
    </location>
</feature>
<keyword evidence="1" id="KW-0328">Glycosyltransferase</keyword>
<feature type="transmembrane region" description="Helical" evidence="3">
    <location>
        <begin position="360"/>
        <end position="379"/>
    </location>
</feature>